<evidence type="ECO:0008006" key="3">
    <source>
        <dbReference type="Google" id="ProtNLM"/>
    </source>
</evidence>
<gene>
    <name evidence="1" type="ORF">MetMK1DRAFT_00028780</name>
</gene>
<dbReference type="InterPro" id="IPR009000">
    <property type="entry name" value="Transl_B-barrel_sf"/>
</dbReference>
<organism evidence="1 2">
    <name type="scientific">Metallosphaera yellowstonensis MK1</name>
    <dbReference type="NCBI Taxonomy" id="671065"/>
    <lineage>
        <taxon>Archaea</taxon>
        <taxon>Thermoproteota</taxon>
        <taxon>Thermoprotei</taxon>
        <taxon>Sulfolobales</taxon>
        <taxon>Sulfolobaceae</taxon>
        <taxon>Metallosphaera</taxon>
    </lineage>
</organism>
<accession>H2C8G8</accession>
<evidence type="ECO:0000313" key="1">
    <source>
        <dbReference type="EMBL" id="EHP68444.1"/>
    </source>
</evidence>
<dbReference type="EMBL" id="JH597770">
    <property type="protein sequence ID" value="EHP68444.1"/>
    <property type="molecule type" value="Genomic_DNA"/>
</dbReference>
<dbReference type="SUPFAM" id="SSF50447">
    <property type="entry name" value="Translation proteins"/>
    <property type="match status" value="1"/>
</dbReference>
<dbReference type="STRING" id="671065.MetMK1DRAFT_00028780"/>
<dbReference type="eggNOG" id="arCOG02466">
    <property type="taxonomic scope" value="Archaea"/>
</dbReference>
<evidence type="ECO:0000313" key="2">
    <source>
        <dbReference type="Proteomes" id="UP000003980"/>
    </source>
</evidence>
<protein>
    <recommendedName>
        <fullName evidence="3">RNA-binding protein involved in rRNA processing</fullName>
    </recommendedName>
</protein>
<dbReference type="Gene3D" id="2.40.10.230">
    <property type="entry name" value="Probable tRNA pseudouridine synthase domain"/>
    <property type="match status" value="1"/>
</dbReference>
<name>H2C8G8_9CREN</name>
<dbReference type="InterPro" id="IPR038664">
    <property type="entry name" value="Gar1/Naf1_Cbf5-bd_sf"/>
</dbReference>
<dbReference type="AlphaFoldDB" id="H2C8G8"/>
<dbReference type="Proteomes" id="UP000003980">
    <property type="component" value="Unassembled WGS sequence"/>
</dbReference>
<keyword evidence="2" id="KW-1185">Reference proteome</keyword>
<reference evidence="1 2" key="1">
    <citation type="submission" date="2012-01" db="EMBL/GenBank/DDBJ databases">
        <title>Improved High-Quality Draft sequence of Metallosphaera yellowstonensis MK1.</title>
        <authorList>
            <consortium name="US DOE Joint Genome Institute"/>
            <person name="Lucas S."/>
            <person name="Han J."/>
            <person name="Cheng J.-F."/>
            <person name="Goodwin L."/>
            <person name="Pitluck S."/>
            <person name="Peters L."/>
            <person name="Teshima H."/>
            <person name="Detter J.C."/>
            <person name="Han C."/>
            <person name="Tapia R."/>
            <person name="Land M."/>
            <person name="Hauser L."/>
            <person name="Kyrpides N."/>
            <person name="Kozubal M."/>
            <person name="Macur R.E."/>
            <person name="Jay Z."/>
            <person name="Inskeep W."/>
            <person name="Woyke T."/>
        </authorList>
    </citation>
    <scope>NUCLEOTIDE SEQUENCE [LARGE SCALE GENOMIC DNA]</scope>
    <source>
        <strain evidence="1 2">MK1</strain>
    </source>
</reference>
<sequence>MERVLPSIVKHVKQVPMGRFVKSVLNEKWLVAANPNLDYSREDPTGLILLDSGGRRVGKVLDVLGPIENPLLLVEPLTREEPRGDVFLEMPRIGRKRGGKR</sequence>
<dbReference type="HOGENOM" id="CLU_186525_0_0_2"/>
<proteinExistence type="predicted"/>